<protein>
    <submittedName>
        <fullName evidence="8">FAD-binding oxidoreductase</fullName>
    </submittedName>
</protein>
<reference evidence="8 9" key="1">
    <citation type="submission" date="2020-01" db="EMBL/GenBank/DDBJ databases">
        <title>Kibdelosporangium persica a novel Actinomycetes from a hot desert in Iran.</title>
        <authorList>
            <person name="Safaei N."/>
            <person name="Zaburannyi N."/>
            <person name="Mueller R."/>
            <person name="Wink J."/>
        </authorList>
    </citation>
    <scope>NUCLEOTIDE SEQUENCE [LARGE SCALE GENOMIC DNA]</scope>
    <source>
        <strain evidence="8 9">4NS15</strain>
    </source>
</reference>
<name>A0ABX2FKA9_9PSEU</name>
<accession>A0ABX2FKA9</accession>
<dbReference type="InterPro" id="IPR012951">
    <property type="entry name" value="BBE"/>
</dbReference>
<dbReference type="PANTHER" id="PTHR42973">
    <property type="entry name" value="BINDING OXIDOREDUCTASE, PUTATIVE (AFU_ORTHOLOGUE AFUA_1G17690)-RELATED"/>
    <property type="match status" value="1"/>
</dbReference>
<keyword evidence="9" id="KW-1185">Reference proteome</keyword>
<evidence type="ECO:0000256" key="1">
    <source>
        <dbReference type="ARBA" id="ARBA00001974"/>
    </source>
</evidence>
<dbReference type="PROSITE" id="PS51387">
    <property type="entry name" value="FAD_PCMH"/>
    <property type="match status" value="1"/>
</dbReference>
<evidence type="ECO:0000313" key="8">
    <source>
        <dbReference type="EMBL" id="NRN71312.1"/>
    </source>
</evidence>
<dbReference type="InterPro" id="IPR016169">
    <property type="entry name" value="FAD-bd_PCMH_sub2"/>
</dbReference>
<dbReference type="Proteomes" id="UP000763557">
    <property type="component" value="Unassembled WGS sequence"/>
</dbReference>
<evidence type="ECO:0000256" key="3">
    <source>
        <dbReference type="ARBA" id="ARBA00022630"/>
    </source>
</evidence>
<dbReference type="Pfam" id="PF01565">
    <property type="entry name" value="FAD_binding_4"/>
    <property type="match status" value="1"/>
</dbReference>
<dbReference type="InterPro" id="IPR006311">
    <property type="entry name" value="TAT_signal"/>
</dbReference>
<dbReference type="InterPro" id="IPR006094">
    <property type="entry name" value="Oxid_FAD_bind_N"/>
</dbReference>
<evidence type="ECO:0000256" key="6">
    <source>
        <dbReference type="SAM" id="MobiDB-lite"/>
    </source>
</evidence>
<evidence type="ECO:0000313" key="9">
    <source>
        <dbReference type="Proteomes" id="UP000763557"/>
    </source>
</evidence>
<keyword evidence="4" id="KW-0274">FAD</keyword>
<keyword evidence="5" id="KW-0560">Oxidoreductase</keyword>
<organism evidence="8 9">
    <name type="scientific">Kibdelosporangium persicum</name>
    <dbReference type="NCBI Taxonomy" id="2698649"/>
    <lineage>
        <taxon>Bacteria</taxon>
        <taxon>Bacillati</taxon>
        <taxon>Actinomycetota</taxon>
        <taxon>Actinomycetes</taxon>
        <taxon>Pseudonocardiales</taxon>
        <taxon>Pseudonocardiaceae</taxon>
        <taxon>Kibdelosporangium</taxon>
    </lineage>
</organism>
<dbReference type="Gene3D" id="3.40.462.20">
    <property type="match status" value="1"/>
</dbReference>
<dbReference type="EMBL" id="JAAATY010000059">
    <property type="protein sequence ID" value="NRN71312.1"/>
    <property type="molecule type" value="Genomic_DNA"/>
</dbReference>
<dbReference type="Pfam" id="PF08031">
    <property type="entry name" value="BBE"/>
    <property type="match status" value="1"/>
</dbReference>
<dbReference type="InterPro" id="IPR016166">
    <property type="entry name" value="FAD-bd_PCMH"/>
</dbReference>
<comment type="caution">
    <text evidence="8">The sequence shown here is derived from an EMBL/GenBank/DDBJ whole genome shotgun (WGS) entry which is preliminary data.</text>
</comment>
<dbReference type="PANTHER" id="PTHR42973:SF39">
    <property type="entry name" value="FAD-BINDING PCMH-TYPE DOMAIN-CONTAINING PROTEIN"/>
    <property type="match status" value="1"/>
</dbReference>
<proteinExistence type="inferred from homology"/>
<gene>
    <name evidence="8" type="ORF">GC106_85890</name>
</gene>
<comment type="cofactor">
    <cofactor evidence="1">
        <name>FAD</name>
        <dbReference type="ChEBI" id="CHEBI:57692"/>
    </cofactor>
</comment>
<feature type="region of interest" description="Disordered" evidence="6">
    <location>
        <begin position="1"/>
        <end position="21"/>
    </location>
</feature>
<feature type="domain" description="FAD-binding PCMH-type" evidence="7">
    <location>
        <begin position="80"/>
        <end position="260"/>
    </location>
</feature>
<dbReference type="Gene3D" id="3.30.465.10">
    <property type="match status" value="1"/>
</dbReference>
<dbReference type="PROSITE" id="PS51318">
    <property type="entry name" value="TAT"/>
    <property type="match status" value="1"/>
</dbReference>
<sequence>MTNLLAADRPAPQARGMSQHSRRDLFRVGAVAGAMASATALQPTPALAADAGCAPPLGPVRVRPDDPRYEDLVRRGNGRFVGTPDEVRVVGSTDQVVEAVRDAIRSGRRMAVRAGGHGFEGFVDDADVRMVIDLSGLTGIYFDPERSAFVVEAGATLGEVYRRLYLGWGVTIPGGSCPGVGAGGHVAGGGYGRLSRLHGLAADHLYAVEVVVADRKGDVRAVVATRESSDPRRELWWAHTGGGGGNFGVVTRYWLRSLPHPPARVVNFTVTWPWEGMDEHGFHQLAANFGAWCERHSTPGAPQASLYSELVLTRRPSGAHLLTGQVPADAVHLLDEHVAALGKGVGVTPSRSQETLPWLAATLANEADDGKRWRLKVKSAFHRESLTRRQLAAALHHLTRTDYDAPAGSLSLNTYGGAINSMSAGATATAHRDSTMLLFYLTGWTDPAEDARHLSWIREFYHDMYTDTGGVPAAGTYINYPDVDLADPAWNRSNRPWHALYYGDHYSRLQAVKARWDPQDLFRHALSIRRA</sequence>
<dbReference type="SUPFAM" id="SSF56176">
    <property type="entry name" value="FAD-binding/transporter-associated domain-like"/>
    <property type="match status" value="1"/>
</dbReference>
<evidence type="ECO:0000256" key="5">
    <source>
        <dbReference type="ARBA" id="ARBA00023002"/>
    </source>
</evidence>
<keyword evidence="3" id="KW-0285">Flavoprotein</keyword>
<evidence type="ECO:0000256" key="4">
    <source>
        <dbReference type="ARBA" id="ARBA00022827"/>
    </source>
</evidence>
<evidence type="ECO:0000259" key="7">
    <source>
        <dbReference type="PROSITE" id="PS51387"/>
    </source>
</evidence>
<evidence type="ECO:0000256" key="2">
    <source>
        <dbReference type="ARBA" id="ARBA00005466"/>
    </source>
</evidence>
<dbReference type="InterPro" id="IPR050416">
    <property type="entry name" value="FAD-linked_Oxidoreductase"/>
</dbReference>
<dbReference type="InterPro" id="IPR036318">
    <property type="entry name" value="FAD-bd_PCMH-like_sf"/>
</dbReference>
<comment type="similarity">
    <text evidence="2">Belongs to the oxygen-dependent FAD-linked oxidoreductase family.</text>
</comment>